<dbReference type="EMBL" id="CP158252">
    <property type="protein sequence ID" value="XDJ42210.1"/>
    <property type="molecule type" value="Genomic_DNA"/>
</dbReference>
<sequence>MLTILTPTYNRRPTLPRLYESLCAQRRLDFEWLVVDDGSTDDTAAWLQSCRAHTPPFTVRTLVQANGGKHAALNAGVREARGDWVFIVDSDDHLTPDAVECVLDAVAGVSDAPQPVAGVCFRKADPDGRLIGLPYARGTAPFVGTPTQAGRMVRGDLAYVFRRDLMAELPFPIIPGEKFVPELYIWNRIGDRGPIWFYLDRAIYRCEYLDDGYTRNFRAHLRRNPGGFLLFYAAQIGREPYWMDKLKAAVRSVQCLVYCAAKAMAERKGPSA</sequence>
<dbReference type="InterPro" id="IPR050834">
    <property type="entry name" value="Glycosyltransf_2"/>
</dbReference>
<dbReference type="InterPro" id="IPR029044">
    <property type="entry name" value="Nucleotide-diphossugar_trans"/>
</dbReference>
<dbReference type="EC" id="2.4.-.-" evidence="2"/>
<evidence type="ECO:0000313" key="2">
    <source>
        <dbReference type="EMBL" id="XDJ42210.1"/>
    </source>
</evidence>
<organism evidence="2">
    <name type="scientific">Castellaniella ginsengisoli</name>
    <dbReference type="NCBI Taxonomy" id="546114"/>
    <lineage>
        <taxon>Bacteria</taxon>
        <taxon>Pseudomonadati</taxon>
        <taxon>Pseudomonadota</taxon>
        <taxon>Betaproteobacteria</taxon>
        <taxon>Burkholderiales</taxon>
        <taxon>Alcaligenaceae</taxon>
        <taxon>Castellaniella</taxon>
    </lineage>
</organism>
<proteinExistence type="predicted"/>
<dbReference type="RefSeq" id="WP_368643544.1">
    <property type="nucleotide sequence ID" value="NZ_CP158252.1"/>
</dbReference>
<gene>
    <name evidence="2" type="ORF">ABRY99_01160</name>
</gene>
<dbReference type="Gene3D" id="3.90.550.10">
    <property type="entry name" value="Spore Coat Polysaccharide Biosynthesis Protein SpsA, Chain A"/>
    <property type="match status" value="1"/>
</dbReference>
<dbReference type="AlphaFoldDB" id="A0AB39CJR2"/>
<dbReference type="InterPro" id="IPR001173">
    <property type="entry name" value="Glyco_trans_2-like"/>
</dbReference>
<dbReference type="GO" id="GO:0016757">
    <property type="term" value="F:glycosyltransferase activity"/>
    <property type="evidence" value="ECO:0007669"/>
    <property type="project" value="UniProtKB-KW"/>
</dbReference>
<dbReference type="CDD" id="cd00761">
    <property type="entry name" value="Glyco_tranf_GTA_type"/>
    <property type="match status" value="1"/>
</dbReference>
<protein>
    <submittedName>
        <fullName evidence="2">Glycosyltransferase family 2 protein</fullName>
        <ecNumber evidence="2">2.4.-.-</ecNumber>
    </submittedName>
</protein>
<evidence type="ECO:0000259" key="1">
    <source>
        <dbReference type="Pfam" id="PF00535"/>
    </source>
</evidence>
<reference evidence="2" key="1">
    <citation type="submission" date="2024-05" db="EMBL/GenBank/DDBJ databases">
        <authorList>
            <person name="Luo Y.-C."/>
            <person name="Nicholds J."/>
            <person name="Mortimer T."/>
            <person name="Maboni G."/>
        </authorList>
    </citation>
    <scope>NUCLEOTIDE SEQUENCE</scope>
    <source>
        <strain evidence="2">153920</strain>
    </source>
</reference>
<keyword evidence="2" id="KW-0328">Glycosyltransferase</keyword>
<dbReference type="PANTHER" id="PTHR43685:SF2">
    <property type="entry name" value="GLYCOSYLTRANSFERASE 2-LIKE DOMAIN-CONTAINING PROTEIN"/>
    <property type="match status" value="1"/>
</dbReference>
<dbReference type="SUPFAM" id="SSF53448">
    <property type="entry name" value="Nucleotide-diphospho-sugar transferases"/>
    <property type="match status" value="1"/>
</dbReference>
<dbReference type="Pfam" id="PF00535">
    <property type="entry name" value="Glycos_transf_2"/>
    <property type="match status" value="1"/>
</dbReference>
<keyword evidence="2" id="KW-0808">Transferase</keyword>
<name>A0AB39CJR2_9BURK</name>
<feature type="domain" description="Glycosyltransferase 2-like" evidence="1">
    <location>
        <begin position="3"/>
        <end position="106"/>
    </location>
</feature>
<accession>A0AB39CJR2</accession>
<dbReference type="PANTHER" id="PTHR43685">
    <property type="entry name" value="GLYCOSYLTRANSFERASE"/>
    <property type="match status" value="1"/>
</dbReference>